<keyword evidence="2" id="KW-1185">Reference proteome</keyword>
<evidence type="ECO:0000313" key="2">
    <source>
        <dbReference type="Proteomes" id="UP000234331"/>
    </source>
</evidence>
<reference evidence="1 2" key="1">
    <citation type="submission" date="2017-06" db="EMBL/GenBank/DDBJ databases">
        <authorList>
            <person name="Kim H.J."/>
            <person name="Triplett B.A."/>
        </authorList>
    </citation>
    <scope>NUCLEOTIDE SEQUENCE [LARGE SCALE GENOMIC DNA]</scope>
    <source>
        <strain evidence="1">FRACA_ARgP5</strain>
    </source>
</reference>
<name>A0A2I2KYN9_9ACTN</name>
<sequence>MTEMTGFLRDLLDQVRADDAYGQLGRFSDERLLAPFVVTKEERRKIPASCDLEPATEARLRCFYQAVAGAIEKATGAFSTTVLDINHEGFGRAIVFAGRLVVLDDALRDVQRFGFDSLDKLAARGESLVINAAKIAERFPEVARDDS</sequence>
<dbReference type="AlphaFoldDB" id="A0A2I2KYN9"/>
<gene>
    <name evidence="1" type="ORF">FRACA_530004</name>
</gene>
<dbReference type="Pfam" id="PF03270">
    <property type="entry name" value="DUF269"/>
    <property type="match status" value="1"/>
</dbReference>
<dbReference type="OrthoDB" id="9808545at2"/>
<dbReference type="InterPro" id="IPR004952">
    <property type="entry name" value="NifX-assoc_nitrogen_fix"/>
</dbReference>
<accession>A0A2I2KYN9</accession>
<dbReference type="Gene3D" id="1.10.3100.20">
    <property type="entry name" value="Protein of unknown function DUF269"/>
    <property type="match status" value="1"/>
</dbReference>
<dbReference type="NCBIfam" id="TIGR02935">
    <property type="entry name" value="NifX-associated nitrogen fixation protein"/>
    <property type="match status" value="1"/>
</dbReference>
<protein>
    <submittedName>
        <fullName evidence="1">Protein in nifX-nifW intergenic region</fullName>
    </submittedName>
</protein>
<proteinExistence type="predicted"/>
<dbReference type="Proteomes" id="UP000234331">
    <property type="component" value="Unassembled WGS sequence"/>
</dbReference>
<dbReference type="EMBL" id="FZMO01000479">
    <property type="protein sequence ID" value="SNQ50781.1"/>
    <property type="molecule type" value="Genomic_DNA"/>
</dbReference>
<evidence type="ECO:0000313" key="1">
    <source>
        <dbReference type="EMBL" id="SNQ50781.1"/>
    </source>
</evidence>
<dbReference type="PIRSF" id="PIRSF005788">
    <property type="entry name" value="NifK"/>
    <property type="match status" value="1"/>
</dbReference>
<organism evidence="1 2">
    <name type="scientific">Frankia canadensis</name>
    <dbReference type="NCBI Taxonomy" id="1836972"/>
    <lineage>
        <taxon>Bacteria</taxon>
        <taxon>Bacillati</taxon>
        <taxon>Actinomycetota</taxon>
        <taxon>Actinomycetes</taxon>
        <taxon>Frankiales</taxon>
        <taxon>Frankiaceae</taxon>
        <taxon>Frankia</taxon>
    </lineage>
</organism>
<dbReference type="RefSeq" id="WP_101834294.1">
    <property type="nucleotide sequence ID" value="NZ_FZMO01000479.1"/>
</dbReference>